<evidence type="ECO:0000313" key="17">
    <source>
        <dbReference type="EMBL" id="MBB6693183.1"/>
    </source>
</evidence>
<feature type="domain" description="HAMP" evidence="16">
    <location>
        <begin position="325"/>
        <end position="377"/>
    </location>
</feature>
<evidence type="ECO:0000256" key="7">
    <source>
        <dbReference type="ARBA" id="ARBA00022692"/>
    </source>
</evidence>
<dbReference type="CDD" id="cd18773">
    <property type="entry name" value="PDC1_HK_sensor"/>
    <property type="match status" value="1"/>
</dbReference>
<keyword evidence="9 17" id="KW-0418">Kinase</keyword>
<name>A0A841U4E6_9BACL</name>
<dbReference type="EC" id="2.7.13.3" evidence="3"/>
<evidence type="ECO:0000256" key="4">
    <source>
        <dbReference type="ARBA" id="ARBA00022475"/>
    </source>
</evidence>
<dbReference type="PROSITE" id="PS50885">
    <property type="entry name" value="HAMP"/>
    <property type="match status" value="1"/>
</dbReference>
<dbReference type="PANTHER" id="PTHR42713">
    <property type="entry name" value="HISTIDINE KINASE-RELATED"/>
    <property type="match status" value="1"/>
</dbReference>
<keyword evidence="8" id="KW-0547">Nucleotide-binding</keyword>
<evidence type="ECO:0000256" key="10">
    <source>
        <dbReference type="ARBA" id="ARBA00022840"/>
    </source>
</evidence>
<evidence type="ECO:0000256" key="13">
    <source>
        <dbReference type="ARBA" id="ARBA00023136"/>
    </source>
</evidence>
<comment type="subcellular location">
    <subcellularLocation>
        <location evidence="2">Cell membrane</location>
        <topology evidence="2">Multi-pass membrane protein</topology>
    </subcellularLocation>
</comment>
<evidence type="ECO:0000256" key="12">
    <source>
        <dbReference type="ARBA" id="ARBA00023012"/>
    </source>
</evidence>
<dbReference type="Gene3D" id="3.30.450.20">
    <property type="entry name" value="PAS domain"/>
    <property type="match status" value="2"/>
</dbReference>
<comment type="catalytic activity">
    <reaction evidence="1">
        <text>ATP + protein L-histidine = ADP + protein N-phospho-L-histidine.</text>
        <dbReference type="EC" id="2.7.13.3"/>
    </reaction>
</comment>
<evidence type="ECO:0000256" key="11">
    <source>
        <dbReference type="ARBA" id="ARBA00022989"/>
    </source>
</evidence>
<dbReference type="InterPro" id="IPR036890">
    <property type="entry name" value="HATPase_C_sf"/>
</dbReference>
<dbReference type="SUPFAM" id="SSF55874">
    <property type="entry name" value="ATPase domain of HSP90 chaperone/DNA topoisomerase II/histidine kinase"/>
    <property type="match status" value="1"/>
</dbReference>
<dbReference type="AlphaFoldDB" id="A0A841U4E6"/>
<dbReference type="InterPro" id="IPR004358">
    <property type="entry name" value="Sig_transdc_His_kin-like_C"/>
</dbReference>
<dbReference type="PRINTS" id="PR00344">
    <property type="entry name" value="BCTRLSENSOR"/>
</dbReference>
<evidence type="ECO:0000256" key="1">
    <source>
        <dbReference type="ARBA" id="ARBA00000085"/>
    </source>
</evidence>
<proteinExistence type="predicted"/>
<dbReference type="GO" id="GO:0005886">
    <property type="term" value="C:plasma membrane"/>
    <property type="evidence" value="ECO:0007669"/>
    <property type="project" value="UniProtKB-SubCell"/>
</dbReference>
<sequence>MESRPFRPLFPLKSIQSSIAFAFSCLILIAIAATSLIGYRLSVAAVENNSKAYIAEVINQVNTNIQSYVDNMENISLLAMTNKDVKYYISSNSFIGSGERRPYEKRISDLFQSILYTRKDIASIMVFGYNGRFVSDRRITTLNPNARLEDQAWYRNAKRAGGKSVISAPHVQNVIQNEYRWVVSLSRELKNVDGLTADGIFLVDLNLNVINDLCSGIDLGRKGYVFIVDEDGNLVYHPQQQLLYSNLRSEKIEEVKRAASGTSFAADDAEGKRFYSVKETSFGWKIVGVAYEDDLIGYKSTLGNTILITVGAVAVSLLVSVVLSHRLSRPIRNLQKKMRMVEKGNFDVQAEVMQMNEIGQLARTFNMMVGQIKNLMSEIIDTQENKRKSELQALQAQINPHFLYNTLDSIVWMAEQKRHEEVVRMTSALAKLFRASITKDQELIPVRVELEHIRNYLLIQQMRYRDKLDYRLEFEDSVLNYKTLKILLQPFVENAIYHGIRNKPDIGTIAIRGMEKDDRIVFEIEDDGLGMTEEQLERIGEAGDGEFRSKGIGIANVDERIRLYFGPSYGIKIQSELAVGTLVTIAIPKLPLEAEVCKTTTAPIVPIEG</sequence>
<keyword evidence="6" id="KW-0808">Transferase</keyword>
<comment type="caution">
    <text evidence="17">The sequence shown here is derived from an EMBL/GenBank/DDBJ whole genome shotgun (WGS) entry which is preliminary data.</text>
</comment>
<dbReference type="PROSITE" id="PS51257">
    <property type="entry name" value="PROKAR_LIPOPROTEIN"/>
    <property type="match status" value="1"/>
</dbReference>
<keyword evidence="5" id="KW-0597">Phosphoprotein</keyword>
<evidence type="ECO:0000256" key="9">
    <source>
        <dbReference type="ARBA" id="ARBA00022777"/>
    </source>
</evidence>
<evidence type="ECO:0000256" key="14">
    <source>
        <dbReference type="SAM" id="Phobius"/>
    </source>
</evidence>
<dbReference type="Gene3D" id="3.30.565.10">
    <property type="entry name" value="Histidine kinase-like ATPase, C-terminal domain"/>
    <property type="match status" value="1"/>
</dbReference>
<dbReference type="CDD" id="cd06225">
    <property type="entry name" value="HAMP"/>
    <property type="match status" value="1"/>
</dbReference>
<dbReference type="InterPro" id="IPR051552">
    <property type="entry name" value="HptR"/>
</dbReference>
<dbReference type="InterPro" id="IPR033479">
    <property type="entry name" value="dCache_1"/>
</dbReference>
<dbReference type="PROSITE" id="PS50109">
    <property type="entry name" value="HIS_KIN"/>
    <property type="match status" value="1"/>
</dbReference>
<dbReference type="Proteomes" id="UP000553776">
    <property type="component" value="Unassembled WGS sequence"/>
</dbReference>
<evidence type="ECO:0000259" key="15">
    <source>
        <dbReference type="PROSITE" id="PS50109"/>
    </source>
</evidence>
<dbReference type="Pfam" id="PF06580">
    <property type="entry name" value="His_kinase"/>
    <property type="match status" value="1"/>
</dbReference>
<dbReference type="PANTHER" id="PTHR42713:SF2">
    <property type="entry name" value="TWO-COMPONENT SENSOR KINASE YESM"/>
    <property type="match status" value="1"/>
</dbReference>
<reference evidence="17 18" key="1">
    <citation type="submission" date="2020-08" db="EMBL/GenBank/DDBJ databases">
        <title>Cohnella phylogeny.</title>
        <authorList>
            <person name="Dunlap C."/>
        </authorList>
    </citation>
    <scope>NUCLEOTIDE SEQUENCE [LARGE SCALE GENOMIC DNA]</scope>
    <source>
        <strain evidence="17 18">DSM 25239</strain>
    </source>
</reference>
<dbReference type="Pfam" id="PF02743">
    <property type="entry name" value="dCache_1"/>
    <property type="match status" value="1"/>
</dbReference>
<dbReference type="CDD" id="cd12912">
    <property type="entry name" value="PDC2_MCP_like"/>
    <property type="match status" value="1"/>
</dbReference>
<keyword evidence="4" id="KW-1003">Cell membrane</keyword>
<dbReference type="InterPro" id="IPR003660">
    <property type="entry name" value="HAMP_dom"/>
</dbReference>
<dbReference type="GO" id="GO:0000155">
    <property type="term" value="F:phosphorelay sensor kinase activity"/>
    <property type="evidence" value="ECO:0007669"/>
    <property type="project" value="InterPro"/>
</dbReference>
<evidence type="ECO:0000256" key="3">
    <source>
        <dbReference type="ARBA" id="ARBA00012438"/>
    </source>
</evidence>
<evidence type="ECO:0000256" key="8">
    <source>
        <dbReference type="ARBA" id="ARBA00022741"/>
    </source>
</evidence>
<gene>
    <name evidence="17" type="ORF">H7B90_17400</name>
</gene>
<dbReference type="Pfam" id="PF00672">
    <property type="entry name" value="HAMP"/>
    <property type="match status" value="1"/>
</dbReference>
<keyword evidence="7 14" id="KW-0812">Transmembrane</keyword>
<dbReference type="SMART" id="SM00304">
    <property type="entry name" value="HAMP"/>
    <property type="match status" value="1"/>
</dbReference>
<keyword evidence="13 14" id="KW-0472">Membrane</keyword>
<feature type="domain" description="Histidine kinase" evidence="15">
    <location>
        <begin position="322"/>
        <end position="591"/>
    </location>
</feature>
<dbReference type="EMBL" id="JACJVR010000068">
    <property type="protein sequence ID" value="MBB6693183.1"/>
    <property type="molecule type" value="Genomic_DNA"/>
</dbReference>
<keyword evidence="11 14" id="KW-1133">Transmembrane helix</keyword>
<dbReference type="InterPro" id="IPR005467">
    <property type="entry name" value="His_kinase_dom"/>
</dbReference>
<evidence type="ECO:0000256" key="2">
    <source>
        <dbReference type="ARBA" id="ARBA00004651"/>
    </source>
</evidence>
<keyword evidence="10" id="KW-0067">ATP-binding</keyword>
<feature type="transmembrane region" description="Helical" evidence="14">
    <location>
        <begin position="20"/>
        <end position="41"/>
    </location>
</feature>
<dbReference type="GO" id="GO:0005524">
    <property type="term" value="F:ATP binding"/>
    <property type="evidence" value="ECO:0007669"/>
    <property type="project" value="UniProtKB-KW"/>
</dbReference>
<accession>A0A841U4E6</accession>
<evidence type="ECO:0000256" key="6">
    <source>
        <dbReference type="ARBA" id="ARBA00022679"/>
    </source>
</evidence>
<keyword evidence="12" id="KW-0902">Two-component regulatory system</keyword>
<dbReference type="Gene3D" id="6.10.340.10">
    <property type="match status" value="1"/>
</dbReference>
<protein>
    <recommendedName>
        <fullName evidence="3">histidine kinase</fullName>
        <ecNumber evidence="3">2.7.13.3</ecNumber>
    </recommendedName>
</protein>
<dbReference type="InterPro" id="IPR003594">
    <property type="entry name" value="HATPase_dom"/>
</dbReference>
<organism evidence="17 18">
    <name type="scientific">Cohnella xylanilytica</name>
    <dbReference type="NCBI Taxonomy" id="557555"/>
    <lineage>
        <taxon>Bacteria</taxon>
        <taxon>Bacillati</taxon>
        <taxon>Bacillota</taxon>
        <taxon>Bacilli</taxon>
        <taxon>Bacillales</taxon>
        <taxon>Paenibacillaceae</taxon>
        <taxon>Cohnella</taxon>
    </lineage>
</organism>
<dbReference type="Pfam" id="PF02518">
    <property type="entry name" value="HATPase_c"/>
    <property type="match status" value="1"/>
</dbReference>
<dbReference type="SMART" id="SM00387">
    <property type="entry name" value="HATPase_c"/>
    <property type="match status" value="1"/>
</dbReference>
<keyword evidence="18" id="KW-1185">Reference proteome</keyword>
<dbReference type="InterPro" id="IPR010559">
    <property type="entry name" value="Sig_transdc_His_kin_internal"/>
</dbReference>
<evidence type="ECO:0000256" key="5">
    <source>
        <dbReference type="ARBA" id="ARBA00022553"/>
    </source>
</evidence>
<evidence type="ECO:0000259" key="16">
    <source>
        <dbReference type="PROSITE" id="PS50885"/>
    </source>
</evidence>
<feature type="transmembrane region" description="Helical" evidence="14">
    <location>
        <begin position="306"/>
        <end position="328"/>
    </location>
</feature>
<dbReference type="SUPFAM" id="SSF158472">
    <property type="entry name" value="HAMP domain-like"/>
    <property type="match status" value="1"/>
</dbReference>
<evidence type="ECO:0000313" key="18">
    <source>
        <dbReference type="Proteomes" id="UP000553776"/>
    </source>
</evidence>